<dbReference type="Proteomes" id="UP000649739">
    <property type="component" value="Unassembled WGS sequence"/>
</dbReference>
<reference evidence="2" key="2">
    <citation type="submission" date="2020-09" db="EMBL/GenBank/DDBJ databases">
        <authorList>
            <person name="Sun Q."/>
            <person name="Ohkuma M."/>
        </authorList>
    </citation>
    <scope>NUCLEOTIDE SEQUENCE</scope>
    <source>
        <strain evidence="2">JCM 3090</strain>
    </source>
</reference>
<protein>
    <submittedName>
        <fullName evidence="2">Uncharacterized protein</fullName>
    </submittedName>
</protein>
<dbReference type="EMBL" id="BMQB01000001">
    <property type="protein sequence ID" value="GGJ78471.1"/>
    <property type="molecule type" value="Genomic_DNA"/>
</dbReference>
<keyword evidence="1" id="KW-0732">Signal</keyword>
<evidence type="ECO:0000313" key="2">
    <source>
        <dbReference type="EMBL" id="GGJ78471.1"/>
    </source>
</evidence>
<dbReference type="AlphaFoldDB" id="A0A8J3B435"/>
<reference evidence="2" key="1">
    <citation type="journal article" date="2014" name="Int. J. Syst. Evol. Microbiol.">
        <title>Complete genome sequence of Corynebacterium casei LMG S-19264T (=DSM 44701T), isolated from a smear-ripened cheese.</title>
        <authorList>
            <consortium name="US DOE Joint Genome Institute (JGI-PGF)"/>
            <person name="Walter F."/>
            <person name="Albersmeier A."/>
            <person name="Kalinowski J."/>
            <person name="Ruckert C."/>
        </authorList>
    </citation>
    <scope>NUCLEOTIDE SEQUENCE</scope>
    <source>
        <strain evidence="2">JCM 3090</strain>
    </source>
</reference>
<sequence>MRKMGLVGAGLLGAALAAALGAAAPAAARPPADRADCVGLLVPAADGGHAVEQRCGAAARRTRAEAVIIVTYFEHINLNQGQPPGADLPVYGGAPCDSAGYTFTPPSWWQSNMSSISVFYGQNCRNFRVRNRAGKTAQWANSVMYMGPDFNDNVNQVKVWA</sequence>
<evidence type="ECO:0000313" key="3">
    <source>
        <dbReference type="Proteomes" id="UP000649739"/>
    </source>
</evidence>
<feature type="chain" id="PRO_5035165054" evidence="1">
    <location>
        <begin position="29"/>
        <end position="161"/>
    </location>
</feature>
<keyword evidence="3" id="KW-1185">Reference proteome</keyword>
<evidence type="ECO:0000256" key="1">
    <source>
        <dbReference type="SAM" id="SignalP"/>
    </source>
</evidence>
<proteinExistence type="predicted"/>
<comment type="caution">
    <text evidence="2">The sequence shown here is derived from an EMBL/GenBank/DDBJ whole genome shotgun (WGS) entry which is preliminary data.</text>
</comment>
<organism evidence="2 3">
    <name type="scientific">Pilimelia anulata</name>
    <dbReference type="NCBI Taxonomy" id="53371"/>
    <lineage>
        <taxon>Bacteria</taxon>
        <taxon>Bacillati</taxon>
        <taxon>Actinomycetota</taxon>
        <taxon>Actinomycetes</taxon>
        <taxon>Micromonosporales</taxon>
        <taxon>Micromonosporaceae</taxon>
        <taxon>Pilimelia</taxon>
    </lineage>
</organism>
<dbReference type="RefSeq" id="WP_189168390.1">
    <property type="nucleotide sequence ID" value="NZ_BMQB01000001.1"/>
</dbReference>
<feature type="signal peptide" evidence="1">
    <location>
        <begin position="1"/>
        <end position="28"/>
    </location>
</feature>
<name>A0A8J3B435_9ACTN</name>
<gene>
    <name evidence="2" type="ORF">GCM10010123_05560</name>
</gene>
<accession>A0A8J3B435</accession>